<reference evidence="1 2" key="1">
    <citation type="journal article" date="2012" name="PLoS Pathog.">
        <title>Diverse lifestyles and strategies of plant pathogenesis encoded in the genomes of eighteen Dothideomycetes fungi.</title>
        <authorList>
            <person name="Ohm R.A."/>
            <person name="Feau N."/>
            <person name="Henrissat B."/>
            <person name="Schoch C.L."/>
            <person name="Horwitz B.A."/>
            <person name="Barry K.W."/>
            <person name="Condon B.J."/>
            <person name="Copeland A.C."/>
            <person name="Dhillon B."/>
            <person name="Glaser F."/>
            <person name="Hesse C.N."/>
            <person name="Kosti I."/>
            <person name="LaButti K."/>
            <person name="Lindquist E.A."/>
            <person name="Lucas S."/>
            <person name="Salamov A.A."/>
            <person name="Bradshaw R.E."/>
            <person name="Ciuffetti L."/>
            <person name="Hamelin R.C."/>
            <person name="Kema G.H.J."/>
            <person name="Lawrence C."/>
            <person name="Scott J.A."/>
            <person name="Spatafora J.W."/>
            <person name="Turgeon B.G."/>
            <person name="de Wit P.J.G.M."/>
            <person name="Zhong S."/>
            <person name="Goodwin S.B."/>
            <person name="Grigoriev I.V."/>
        </authorList>
    </citation>
    <scope>NUCLEOTIDE SEQUENCE [LARGE SCALE GENOMIC DNA]</scope>
    <source>
        <strain evidence="2">C5 / ATCC 48332 / race O</strain>
    </source>
</reference>
<name>M2VDR2_COCH5</name>
<dbReference type="HOGENOM" id="CLU_167692_0_0_1"/>
<dbReference type="OrthoDB" id="10388242at2759"/>
<dbReference type="Proteomes" id="UP000016936">
    <property type="component" value="Unassembled WGS sequence"/>
</dbReference>
<reference evidence="2" key="2">
    <citation type="journal article" date="2013" name="PLoS Genet.">
        <title>Comparative genome structure, secondary metabolite, and effector coding capacity across Cochliobolus pathogens.</title>
        <authorList>
            <person name="Condon B.J."/>
            <person name="Leng Y."/>
            <person name="Wu D."/>
            <person name="Bushley K.E."/>
            <person name="Ohm R.A."/>
            <person name="Otillar R."/>
            <person name="Martin J."/>
            <person name="Schackwitz W."/>
            <person name="Grimwood J."/>
            <person name="MohdZainudin N."/>
            <person name="Xue C."/>
            <person name="Wang R."/>
            <person name="Manning V.A."/>
            <person name="Dhillon B."/>
            <person name="Tu Z.J."/>
            <person name="Steffenson B.J."/>
            <person name="Salamov A."/>
            <person name="Sun H."/>
            <person name="Lowry S."/>
            <person name="LaButti K."/>
            <person name="Han J."/>
            <person name="Copeland A."/>
            <person name="Lindquist E."/>
            <person name="Barry K."/>
            <person name="Schmutz J."/>
            <person name="Baker S.E."/>
            <person name="Ciuffetti L.M."/>
            <person name="Grigoriev I.V."/>
            <person name="Zhong S."/>
            <person name="Turgeon B.G."/>
        </authorList>
    </citation>
    <scope>NUCLEOTIDE SEQUENCE [LARGE SCALE GENOMIC DNA]</scope>
    <source>
        <strain evidence="2">C5 / ATCC 48332 / race O</strain>
    </source>
</reference>
<sequence>MKTTLVPCFPLRRVLHTFRGLRRFSWNKLLGHTIFVRMCNIQQIFRCRSSMAATSCFESSHSTKDIALPHVTFSVI</sequence>
<dbReference type="AlphaFoldDB" id="M2VDR2"/>
<proteinExistence type="predicted"/>
<gene>
    <name evidence="1" type="ORF">COCHEDRAFT_1151404</name>
</gene>
<accession>M2VDR2</accession>
<organism evidence="1 2">
    <name type="scientific">Cochliobolus heterostrophus (strain C5 / ATCC 48332 / race O)</name>
    <name type="common">Southern corn leaf blight fungus</name>
    <name type="synonym">Bipolaris maydis</name>
    <dbReference type="NCBI Taxonomy" id="701091"/>
    <lineage>
        <taxon>Eukaryota</taxon>
        <taxon>Fungi</taxon>
        <taxon>Dikarya</taxon>
        <taxon>Ascomycota</taxon>
        <taxon>Pezizomycotina</taxon>
        <taxon>Dothideomycetes</taxon>
        <taxon>Pleosporomycetidae</taxon>
        <taxon>Pleosporales</taxon>
        <taxon>Pleosporineae</taxon>
        <taxon>Pleosporaceae</taxon>
        <taxon>Bipolaris</taxon>
    </lineage>
</organism>
<keyword evidence="2" id="KW-1185">Reference proteome</keyword>
<protein>
    <submittedName>
        <fullName evidence="1">Uncharacterized protein</fullName>
    </submittedName>
</protein>
<evidence type="ECO:0000313" key="1">
    <source>
        <dbReference type="EMBL" id="EMD97823.1"/>
    </source>
</evidence>
<dbReference type="EMBL" id="KB445569">
    <property type="protein sequence ID" value="EMD97823.1"/>
    <property type="molecule type" value="Genomic_DNA"/>
</dbReference>
<evidence type="ECO:0000313" key="2">
    <source>
        <dbReference type="Proteomes" id="UP000016936"/>
    </source>
</evidence>
<dbReference type="OMA" id="WNKLLGH"/>